<keyword evidence="2" id="KW-0812">Transmembrane</keyword>
<dbReference type="AlphaFoldDB" id="A0A9P3FZL6"/>
<feature type="compositionally biased region" description="Basic and acidic residues" evidence="1">
    <location>
        <begin position="1"/>
        <end position="12"/>
    </location>
</feature>
<sequence length="1221" mass="136732">MPVKDLVGHYESRAASNASSPSRQPQRSSSAAVDGLPPPSIATARYATPGYPPSFSSSHQPSDYATSDTLYDDATTDTHHELTKDITDEFDDPPKSRARKLASIIKTRASAFEDEDAFEMKKLLSRADTQDTLGKSTLHDAPESEADLRLASEPTLPSHNPIPATTVFARNASPLSFPQLDAHLAAIPPPSFHSQAGKAGKVAMFPPLQLLADTKMTLEDLEKNNQIPSWYANRNKLVGAFASLALSITGASALVSFYSLRGLIDTLQIFALILNTIAHGIQLDTWKQVILGTIPNILALNFATSTKWAMVILIVLMTIAGVLLYFFWRLTSLCCQLGTVEGLQEPRWFPHKWWLIAISFVLTAIYLPLSTMALHVVVWSDDLWVVPNPYTNATSSPPVLPPLGPPAQFRDPLDFCWTTTMEKNELNYAPVLVILALVCLGGFTVWYPIHLYRVISLVYPRVDPYTELGTRRSTSELDREYQRLLDRDKNPLTFLYHDYRRGWATYEAWYLLAKLAALLLVAVLDPDNCVFRTLDRAHVTVARQGILLAAMAGFFVRQCVLVPFLNPVSNASEWMSRLNYVLTAVIALCVALDVKGKAVLDGPILYIVYAITYGMGVYFTVINWSFMQRFVKRVSGRIDFSIDIFSPRIDLSASSPHTKRRIWQEAISVLFLTNPECGIPKTQPMDFAQARDSEYPPYLLNFAGTPGERHVENLKILREVGMASYSQGVVMLAGARAPEFRALVDTIQRHFVGPDCYWRDPAADAAPRCRRHFGNAWFVPFPPSVVIRYDDGPLVALREVAELELYVRQNESHDIRRRREVRMALRALDGMVVTWPYEYNQPVGARSPLFCCAGSRYRARVSVRYRAAVFTLQRTGALAFEGADLGSGFGVALRYARGVVADGGAIGLGDDCALTPPLARFLALNEDAVGAGLARLEPLLARYRHRMRREARAKQDVLSYRFLTAVYDRPQGPGGLAEGAIEDERDPRVRRLVLGNADVFARSYERLQAVARSQLTTWWYIFWDDLWRRNHETISSLQTHATDFDPHYPTSIAYTPLPRAALESFLAQRGLLRQKAAWNDFFDSGFLNKIYMRMNDVLYHGHRQAEFIHLGPAPSELDMEEVDAKTQARPSTLGTGGGTDHDDESIRARPVYRWEGILEDPLRKQEQHRPNLLAKFGVWLGVTPLWRSGIPSMGLALDVKLDNGHYVLLQDPGEASVLKTE</sequence>
<feature type="transmembrane region" description="Helical" evidence="2">
    <location>
        <begin position="428"/>
        <end position="449"/>
    </location>
</feature>
<feature type="region of interest" description="Disordered" evidence="1">
    <location>
        <begin position="1"/>
        <end position="70"/>
    </location>
</feature>
<organism evidence="3 4">
    <name type="scientific">Phanerochaete sordida</name>
    <dbReference type="NCBI Taxonomy" id="48140"/>
    <lineage>
        <taxon>Eukaryota</taxon>
        <taxon>Fungi</taxon>
        <taxon>Dikarya</taxon>
        <taxon>Basidiomycota</taxon>
        <taxon>Agaricomycotina</taxon>
        <taxon>Agaricomycetes</taxon>
        <taxon>Polyporales</taxon>
        <taxon>Phanerochaetaceae</taxon>
        <taxon>Phanerochaete</taxon>
    </lineage>
</organism>
<comment type="caution">
    <text evidence="3">The sequence shown here is derived from an EMBL/GenBank/DDBJ whole genome shotgun (WGS) entry which is preliminary data.</text>
</comment>
<accession>A0A9P3FZL6</accession>
<feature type="transmembrane region" description="Helical" evidence="2">
    <location>
        <begin position="353"/>
        <end position="378"/>
    </location>
</feature>
<feature type="transmembrane region" description="Helical" evidence="2">
    <location>
        <begin position="544"/>
        <end position="565"/>
    </location>
</feature>
<proteinExistence type="predicted"/>
<keyword evidence="4" id="KW-1185">Reference proteome</keyword>
<dbReference type="Proteomes" id="UP000703269">
    <property type="component" value="Unassembled WGS sequence"/>
</dbReference>
<evidence type="ECO:0000313" key="3">
    <source>
        <dbReference type="EMBL" id="GJE86178.1"/>
    </source>
</evidence>
<evidence type="ECO:0000313" key="4">
    <source>
        <dbReference type="Proteomes" id="UP000703269"/>
    </source>
</evidence>
<feature type="transmembrane region" description="Helical" evidence="2">
    <location>
        <begin position="237"/>
        <end position="260"/>
    </location>
</feature>
<feature type="transmembrane region" description="Helical" evidence="2">
    <location>
        <begin position="577"/>
        <end position="594"/>
    </location>
</feature>
<protein>
    <submittedName>
        <fullName evidence="3">Uncharacterized protein</fullName>
    </submittedName>
</protein>
<feature type="transmembrane region" description="Helical" evidence="2">
    <location>
        <begin position="606"/>
        <end position="627"/>
    </location>
</feature>
<dbReference type="EMBL" id="BPQB01000003">
    <property type="protein sequence ID" value="GJE86178.1"/>
    <property type="molecule type" value="Genomic_DNA"/>
</dbReference>
<feature type="compositionally biased region" description="Polar residues" evidence="1">
    <location>
        <begin position="54"/>
        <end position="69"/>
    </location>
</feature>
<reference evidence="3 4" key="1">
    <citation type="submission" date="2021-08" db="EMBL/GenBank/DDBJ databases">
        <title>Draft Genome Sequence of Phanerochaete sordida strain YK-624.</title>
        <authorList>
            <person name="Mori T."/>
            <person name="Dohra H."/>
            <person name="Suzuki T."/>
            <person name="Kawagishi H."/>
            <person name="Hirai H."/>
        </authorList>
    </citation>
    <scope>NUCLEOTIDE SEQUENCE [LARGE SCALE GENOMIC DNA]</scope>
    <source>
        <strain evidence="3 4">YK-624</strain>
    </source>
</reference>
<feature type="region of interest" description="Disordered" evidence="1">
    <location>
        <begin position="1125"/>
        <end position="1145"/>
    </location>
</feature>
<evidence type="ECO:0000256" key="2">
    <source>
        <dbReference type="SAM" id="Phobius"/>
    </source>
</evidence>
<name>A0A9P3FZL6_9APHY</name>
<dbReference type="OrthoDB" id="10261361at2759"/>
<keyword evidence="2" id="KW-1133">Transmembrane helix</keyword>
<gene>
    <name evidence="3" type="ORF">PsYK624_022580</name>
</gene>
<feature type="compositionally biased region" description="Low complexity" evidence="1">
    <location>
        <begin position="13"/>
        <end position="32"/>
    </location>
</feature>
<evidence type="ECO:0000256" key="1">
    <source>
        <dbReference type="SAM" id="MobiDB-lite"/>
    </source>
</evidence>
<feature type="transmembrane region" description="Helical" evidence="2">
    <location>
        <begin position="308"/>
        <end position="328"/>
    </location>
</feature>
<keyword evidence="2" id="KW-0472">Membrane</keyword>
<feature type="transmembrane region" description="Helical" evidence="2">
    <location>
        <begin position="508"/>
        <end position="524"/>
    </location>
</feature>